<dbReference type="GO" id="GO:0006011">
    <property type="term" value="P:UDP-alpha-D-glucose metabolic process"/>
    <property type="evidence" value="ECO:0007669"/>
    <property type="project" value="InterPro"/>
</dbReference>
<accession>A0A560WHX1</accession>
<evidence type="ECO:0000256" key="3">
    <source>
        <dbReference type="ARBA" id="ARBA00022695"/>
    </source>
</evidence>
<feature type="binding site" evidence="4">
    <location>
        <position position="185"/>
    </location>
    <ligand>
        <name>substrate</name>
    </ligand>
</feature>
<name>A0A560WHX1_9MICO</name>
<dbReference type="InterPro" id="IPR029044">
    <property type="entry name" value="Nucleotide-diphossugar_trans"/>
</dbReference>
<dbReference type="PANTHER" id="PTHR43511">
    <property type="match status" value="1"/>
</dbReference>
<comment type="caution">
    <text evidence="6">The sequence shown here is derived from an EMBL/GenBank/DDBJ whole genome shotgun (WGS) entry which is preliminary data.</text>
</comment>
<feature type="binding site" evidence="5">
    <location>
        <position position="362"/>
    </location>
    <ligand>
        <name>UTP</name>
        <dbReference type="ChEBI" id="CHEBI:46398"/>
    </ligand>
</feature>
<dbReference type="OrthoDB" id="9804758at2"/>
<organism evidence="6 7">
    <name type="scientific">Marihabitans asiaticum</name>
    <dbReference type="NCBI Taxonomy" id="415218"/>
    <lineage>
        <taxon>Bacteria</taxon>
        <taxon>Bacillati</taxon>
        <taxon>Actinomycetota</taxon>
        <taxon>Actinomycetes</taxon>
        <taxon>Micrococcales</taxon>
        <taxon>Intrasporangiaceae</taxon>
        <taxon>Marihabitans</taxon>
    </lineage>
</organism>
<evidence type="ECO:0000256" key="2">
    <source>
        <dbReference type="ARBA" id="ARBA00022679"/>
    </source>
</evidence>
<evidence type="ECO:0000256" key="5">
    <source>
        <dbReference type="PIRSR" id="PIRSR000806-2"/>
    </source>
</evidence>
<proteinExistence type="inferred from homology"/>
<dbReference type="InterPro" id="IPR002618">
    <property type="entry name" value="UDPGP_fam"/>
</dbReference>
<evidence type="ECO:0000256" key="1">
    <source>
        <dbReference type="ARBA" id="ARBA00010401"/>
    </source>
</evidence>
<dbReference type="RefSeq" id="WP_144855498.1">
    <property type="nucleotide sequence ID" value="NZ_BAAAYT010000002.1"/>
</dbReference>
<dbReference type="Gene3D" id="2.160.10.10">
    <property type="entry name" value="Hexapeptide repeat proteins"/>
    <property type="match status" value="1"/>
</dbReference>
<keyword evidence="3 6" id="KW-0548">Nucleotidyltransferase</keyword>
<dbReference type="Gene3D" id="3.90.550.10">
    <property type="entry name" value="Spore Coat Polysaccharide Biosynthesis Protein SpsA, Chain A"/>
    <property type="match status" value="1"/>
</dbReference>
<keyword evidence="7" id="KW-1185">Reference proteome</keyword>
<sequence length="464" mass="50472">MTAQGLEQALAKMQDKGVDPRARAVFESYWRQLAEGAAGLIPEDSIEPMGEVPELTEIDVTDEERAAALGQVAIVKLNGGLGTSMGMSGPKTALVAMEGLTFIDIIARQVLGLGERFGVRPPLVLMNSFRTREPSLEALRAYPELAEQSLPLDFVQSMEPKLRADDLTPVEHPADPSLEWCPPGHGDVYVSLAASGILGQMQEHGIRYVFISNADNLGASCDPDIAAWLLREDLPYAAEVTERTANDRKGGHLAVRKSDGRLVLRDSAMVPEGEDHYFQDTERHQWFHTNNLWVSVDHLAAMLGEQEGGLGLPIVVNRKTVDPTDKSSTKVIQIESAMGAAIERFDGSQAIRVPRSRFRPVKTTNELLLLRSDLFGLDGDSLVQAASDRPDPVISLDDHYKLIADFDARFPHGSPSLRECTSLTVEGDITFGADVSCAGEVTVSAAQPAEVPDRTRLEGDVQLS</sequence>
<reference evidence="6 7" key="1">
    <citation type="submission" date="2019-06" db="EMBL/GenBank/DDBJ databases">
        <title>Sequencing the genomes of 1000 actinobacteria strains.</title>
        <authorList>
            <person name="Klenk H.-P."/>
        </authorList>
    </citation>
    <scope>NUCLEOTIDE SEQUENCE [LARGE SCALE GENOMIC DNA]</scope>
    <source>
        <strain evidence="6 7">DSM 18935</strain>
    </source>
</reference>
<dbReference type="SUPFAM" id="SSF53448">
    <property type="entry name" value="Nucleotide-diphospho-sugar transferases"/>
    <property type="match status" value="1"/>
</dbReference>
<gene>
    <name evidence="6" type="ORF">FB557_0664</name>
</gene>
<feature type="binding site" evidence="5">
    <location>
        <position position="215"/>
    </location>
    <ligand>
        <name>UTP</name>
        <dbReference type="ChEBI" id="CHEBI:46398"/>
    </ligand>
</feature>
<dbReference type="Pfam" id="PF01704">
    <property type="entry name" value="UDPGP"/>
    <property type="match status" value="1"/>
</dbReference>
<feature type="binding site" evidence="5">
    <location>
        <position position="184"/>
    </location>
    <ligand>
        <name>UTP</name>
        <dbReference type="ChEBI" id="CHEBI:46398"/>
    </ligand>
</feature>
<dbReference type="GO" id="GO:0003983">
    <property type="term" value="F:UTP:glucose-1-phosphate uridylyltransferase activity"/>
    <property type="evidence" value="ECO:0007669"/>
    <property type="project" value="InterPro"/>
</dbReference>
<feature type="binding site" evidence="5">
    <location>
        <position position="156"/>
    </location>
    <ligand>
        <name>UTP</name>
        <dbReference type="ChEBI" id="CHEBI:46398"/>
    </ligand>
</feature>
<dbReference type="AlphaFoldDB" id="A0A560WHX1"/>
<keyword evidence="2 6" id="KW-0808">Transferase</keyword>
<dbReference type="FunFam" id="2.160.10.10:FF:000001">
    <property type="entry name" value="UTP--glucose-1-phosphate uridylyltransferase"/>
    <property type="match status" value="1"/>
</dbReference>
<evidence type="ECO:0000313" key="6">
    <source>
        <dbReference type="EMBL" id="TWD17104.1"/>
    </source>
</evidence>
<protein>
    <submittedName>
        <fullName evidence="6">UTP--glucose-1-phosphate uridylyltransferase</fullName>
    </submittedName>
</protein>
<evidence type="ECO:0000313" key="7">
    <source>
        <dbReference type="Proteomes" id="UP000315628"/>
    </source>
</evidence>
<dbReference type="InterPro" id="IPR016267">
    <property type="entry name" value="UDPGP_trans"/>
</dbReference>
<dbReference type="Proteomes" id="UP000315628">
    <property type="component" value="Unassembled WGS sequence"/>
</dbReference>
<dbReference type="PIRSF" id="PIRSF000806">
    <property type="entry name" value="UDPGP"/>
    <property type="match status" value="1"/>
</dbReference>
<comment type="similarity">
    <text evidence="1">Belongs to the UDPGP type 1 family.</text>
</comment>
<dbReference type="EMBL" id="VIUW01000001">
    <property type="protein sequence ID" value="TWD17104.1"/>
    <property type="molecule type" value="Genomic_DNA"/>
</dbReference>
<feature type="binding site" evidence="5">
    <location>
        <position position="91"/>
    </location>
    <ligand>
        <name>UTP</name>
        <dbReference type="ChEBI" id="CHEBI:46398"/>
    </ligand>
</feature>
<evidence type="ECO:0000256" key="4">
    <source>
        <dbReference type="PIRSR" id="PIRSR000806-1"/>
    </source>
</evidence>